<dbReference type="RefSeq" id="WP_236341187.1">
    <property type="nucleotide sequence ID" value="NZ_CAKMMF010000009.1"/>
</dbReference>
<accession>A0ABM9C5J4</accession>
<proteinExistence type="predicted"/>
<dbReference type="Proteomes" id="UP000838686">
    <property type="component" value="Unassembled WGS sequence"/>
</dbReference>
<reference evidence="1" key="1">
    <citation type="submission" date="2022-01" db="EMBL/GenBank/DDBJ databases">
        <authorList>
            <person name="Criscuolo A."/>
        </authorList>
    </citation>
    <scope>NUCLEOTIDE SEQUENCE</scope>
    <source>
        <strain evidence="1">CIP111893</strain>
    </source>
</reference>
<sequence>MRNKVVLSLTLFVVFLIPAVIGFAQYGGPTAANTQYQSEDKNKKAASIVITDPEELKEYAIQNGLEIIPTKVETEYNGPK</sequence>
<name>A0ABM9C5J4_9BACL</name>
<evidence type="ECO:0000313" key="2">
    <source>
        <dbReference type="Proteomes" id="UP000838686"/>
    </source>
</evidence>
<keyword evidence="2" id="KW-1185">Reference proteome</keyword>
<dbReference type="EMBL" id="CAKMMF010000009">
    <property type="protein sequence ID" value="CAH1203843.1"/>
    <property type="molecule type" value="Genomic_DNA"/>
</dbReference>
<organism evidence="1 2">
    <name type="scientific">Paenibacillus plantiphilus</name>
    <dbReference type="NCBI Taxonomy" id="2905650"/>
    <lineage>
        <taxon>Bacteria</taxon>
        <taxon>Bacillati</taxon>
        <taxon>Bacillota</taxon>
        <taxon>Bacilli</taxon>
        <taxon>Bacillales</taxon>
        <taxon>Paenibacillaceae</taxon>
        <taxon>Paenibacillus</taxon>
    </lineage>
</organism>
<evidence type="ECO:0000313" key="1">
    <source>
        <dbReference type="EMBL" id="CAH1203843.1"/>
    </source>
</evidence>
<protein>
    <submittedName>
        <fullName evidence="1">Uncharacterized protein</fullName>
    </submittedName>
</protein>
<gene>
    <name evidence="1" type="ORF">PAECIP111893_02088</name>
</gene>
<comment type="caution">
    <text evidence="1">The sequence shown here is derived from an EMBL/GenBank/DDBJ whole genome shotgun (WGS) entry which is preliminary data.</text>
</comment>